<organism evidence="1 2">
    <name type="scientific">Aspergillus melleus</name>
    <dbReference type="NCBI Taxonomy" id="138277"/>
    <lineage>
        <taxon>Eukaryota</taxon>
        <taxon>Fungi</taxon>
        <taxon>Dikarya</taxon>
        <taxon>Ascomycota</taxon>
        <taxon>Pezizomycotina</taxon>
        <taxon>Eurotiomycetes</taxon>
        <taxon>Eurotiomycetidae</taxon>
        <taxon>Eurotiales</taxon>
        <taxon>Aspergillaceae</taxon>
        <taxon>Aspergillus</taxon>
        <taxon>Aspergillus subgen. Circumdati</taxon>
    </lineage>
</organism>
<comment type="caution">
    <text evidence="1">The sequence shown here is derived from an EMBL/GenBank/DDBJ whole genome shotgun (WGS) entry which is preliminary data.</text>
</comment>
<evidence type="ECO:0000313" key="2">
    <source>
        <dbReference type="Proteomes" id="UP001177260"/>
    </source>
</evidence>
<accession>A0ACC3AVP2</accession>
<dbReference type="EMBL" id="JAOPJF010000060">
    <property type="protein sequence ID" value="KAK1141735.1"/>
    <property type="molecule type" value="Genomic_DNA"/>
</dbReference>
<protein>
    <submittedName>
        <fullName evidence="1">Uncharacterized protein</fullName>
    </submittedName>
</protein>
<proteinExistence type="predicted"/>
<keyword evidence="2" id="KW-1185">Reference proteome</keyword>
<reference evidence="1 2" key="1">
    <citation type="journal article" date="2023" name="ACS Omega">
        <title>Identification of the Neoaspergillic Acid Biosynthesis Gene Cluster by Establishing an In Vitro CRISPR-Ribonucleoprotein Genetic System in Aspergillus melleus.</title>
        <authorList>
            <person name="Yuan B."/>
            <person name="Grau M.F."/>
            <person name="Murata R.M."/>
            <person name="Torok T."/>
            <person name="Venkateswaran K."/>
            <person name="Stajich J.E."/>
            <person name="Wang C.C.C."/>
        </authorList>
    </citation>
    <scope>NUCLEOTIDE SEQUENCE [LARGE SCALE GENOMIC DNA]</scope>
    <source>
        <strain evidence="1 2">IMV 1140</strain>
    </source>
</reference>
<gene>
    <name evidence="1" type="ORF">N8T08_008833</name>
</gene>
<dbReference type="Proteomes" id="UP001177260">
    <property type="component" value="Unassembled WGS sequence"/>
</dbReference>
<sequence length="160" mass="18053">MTDNTMQSTETRRFCNALRSRLPETTCFLRRFSQWLWSSWTVMPAESQPTIQNSPRCGTDQNYTLVPGKTNGLGTAAGDTPRYIPNEAPQEQIPSRENYPCKACQAWGVTCDRQRPRCAHCLDQQILCFYVAPLPKTIRRPKQPAASHPTRHRASVGVSG</sequence>
<name>A0ACC3AVP2_9EURO</name>
<evidence type="ECO:0000313" key="1">
    <source>
        <dbReference type="EMBL" id="KAK1141735.1"/>
    </source>
</evidence>